<reference evidence="1" key="1">
    <citation type="journal article" date="2015" name="Nature">
        <title>Complex archaea that bridge the gap between prokaryotes and eukaryotes.</title>
        <authorList>
            <person name="Spang A."/>
            <person name="Saw J.H."/>
            <person name="Jorgensen S.L."/>
            <person name="Zaremba-Niedzwiedzka K."/>
            <person name="Martijn J."/>
            <person name="Lind A.E."/>
            <person name="van Eijk R."/>
            <person name="Schleper C."/>
            <person name="Guy L."/>
            <person name="Ettema T.J."/>
        </authorList>
    </citation>
    <scope>NUCLEOTIDE SEQUENCE</scope>
</reference>
<dbReference type="EMBL" id="LAZR01003899">
    <property type="protein sequence ID" value="KKN13659.1"/>
    <property type="molecule type" value="Genomic_DNA"/>
</dbReference>
<dbReference type="AlphaFoldDB" id="A0A0F9N6T4"/>
<accession>A0A0F9N6T4</accession>
<protein>
    <submittedName>
        <fullName evidence="1">Uncharacterized protein</fullName>
    </submittedName>
</protein>
<feature type="non-terminal residue" evidence="1">
    <location>
        <position position="1"/>
    </location>
</feature>
<gene>
    <name evidence="1" type="ORF">LCGC14_1004070</name>
</gene>
<organism evidence="1">
    <name type="scientific">marine sediment metagenome</name>
    <dbReference type="NCBI Taxonomy" id="412755"/>
    <lineage>
        <taxon>unclassified sequences</taxon>
        <taxon>metagenomes</taxon>
        <taxon>ecological metagenomes</taxon>
    </lineage>
</organism>
<sequence length="699" mass="74612">IDIVRNMQMMTQEQLKFAKSLGHTALVTRNITLQREKQITLAQLQSVATDQERAHLQSKLDLVQTDITHSKELLDLVNELTEEYGQEVLSLVEMDKFTKRLYEVELQKADLLEQGAGDDAESFERAMKRLELEEQVVTQLQIGHTLKKKEEKLAETQEEFLGFSVKGISKKIEEIGETASTAGARIAIMGGVLKIALGKALGTMKELHETGLSVGQTFAQYKGALQAAFTGDGITGFIKGFGRAGPILRGTQALAETFADLTFQTSDMQATVGRFHQVLSLSADEAAQLAELLVKQEGLTAAGADAVGMQAKAFGKINKLNPGQVFKAIADNAAIFARFGAKGAQSFFQAVGYAKRLGVNLESLDRLGDTFLDIDTLFQNVSRLRMFGMDVPDVRALAVAAETDDPRVIAEAFGRALQNIDLENLGRTRRGILEDAFGTTLADLKRYKAGIGPEGEGAEARVDPLITASQEQVESMGSLTNGLDANVSILLELAGLLSGQNLAMIALTAATIAQTIATIATSAGGMGGILGSLKTIGGSVLGGLAAGAGTAIAGFGGALLATTAGIETINKVFDTDIPSMYDFVRIKQSEASEERNRIEGEQLRELNKPLREAIARGASQAEIESIKTDIRRSRFGEATAVGAPAAADVTAAEPGTPIPEVATREQFNELLGIFHEGFVVNIDGRQAGRLLRASAGEAR</sequence>
<comment type="caution">
    <text evidence="1">The sequence shown here is derived from an EMBL/GenBank/DDBJ whole genome shotgun (WGS) entry which is preliminary data.</text>
</comment>
<proteinExistence type="predicted"/>
<name>A0A0F9N6T4_9ZZZZ</name>
<evidence type="ECO:0000313" key="1">
    <source>
        <dbReference type="EMBL" id="KKN13659.1"/>
    </source>
</evidence>